<organism evidence="2 3">
    <name type="scientific">Oceanibaculum indicum</name>
    <dbReference type="NCBI Taxonomy" id="526216"/>
    <lineage>
        <taxon>Bacteria</taxon>
        <taxon>Pseudomonadati</taxon>
        <taxon>Pseudomonadota</taxon>
        <taxon>Alphaproteobacteria</taxon>
        <taxon>Rhodospirillales</taxon>
        <taxon>Oceanibaculaceae</taxon>
        <taxon>Oceanibaculum</taxon>
    </lineage>
</organism>
<dbReference type="EMBL" id="RBIG01000001">
    <property type="protein sequence ID" value="RKQ72484.1"/>
    <property type="molecule type" value="Genomic_DNA"/>
</dbReference>
<dbReference type="SUPFAM" id="SSF89796">
    <property type="entry name" value="CoA-transferase family III (CaiB/BaiF)"/>
    <property type="match status" value="1"/>
</dbReference>
<accession>A0A420WN81</accession>
<evidence type="ECO:0000313" key="2">
    <source>
        <dbReference type="EMBL" id="RKQ72484.1"/>
    </source>
</evidence>
<dbReference type="InterPro" id="IPR023606">
    <property type="entry name" value="CoA-Trfase_III_dom_1_sf"/>
</dbReference>
<dbReference type="InterPro" id="IPR050483">
    <property type="entry name" value="CoA-transferase_III_domain"/>
</dbReference>
<dbReference type="RefSeq" id="WP_121216924.1">
    <property type="nucleotide sequence ID" value="NZ_RBIG01000001.1"/>
</dbReference>
<gene>
    <name evidence="2" type="ORF">BCL74_0251</name>
</gene>
<dbReference type="Gene3D" id="3.40.50.10540">
    <property type="entry name" value="Crotonobetainyl-coa:carnitine coa-transferase, domain 1"/>
    <property type="match status" value="1"/>
</dbReference>
<dbReference type="InterPro" id="IPR003673">
    <property type="entry name" value="CoA-Trfase_fam_III"/>
</dbReference>
<dbReference type="AlphaFoldDB" id="A0A420WN81"/>
<dbReference type="Proteomes" id="UP000277424">
    <property type="component" value="Unassembled WGS sequence"/>
</dbReference>
<sequence length="403" mass="42998">MKPLAGIRILDLSKVIAGPLCGQYLGDLGAEVVKVEPVGSGDDTRGWSPQEKGQSALFLAFNHNKRSIALDLKSDEGRKIVHDLAQRADVVLQGFGGGTAAKLGVDYETLSAINPRLIYCEISGYGRDGPMGRTPGYDVMLQAFSGMISTMGDPDGPYARASFSPVDQATGMHALSGVLAALLERQKTGKGVYLEVSLLDSAMGLMGYLAQNYWRSGKLPERMGTGHPSLAPYQAFEASDGALMVGIGNDAQWRRLCALLGLEEQADHPDFATNAARVRNFDRTVALVQEKVRAQPAAHWLAVLSEAGLPCAPIHTLDQALEHPQLAARGLLADSDHPVLGPIRTIGYPVRFEGEARKASRTPPLLGQHTAEILRELGYDEAAIAALAEAGHVGTMSREGEPA</sequence>
<dbReference type="Gene3D" id="3.30.1540.10">
    <property type="entry name" value="formyl-coa transferase, domain 3"/>
    <property type="match status" value="1"/>
</dbReference>
<name>A0A420WN81_9PROT</name>
<dbReference type="InterPro" id="IPR044855">
    <property type="entry name" value="CoA-Trfase_III_dom3_sf"/>
</dbReference>
<dbReference type="OrthoDB" id="7457784at2"/>
<reference evidence="2 3" key="1">
    <citation type="submission" date="2018-10" db="EMBL/GenBank/DDBJ databases">
        <title>Comparative analysis of microorganisms from saline springs in Andes Mountain Range, Colombia.</title>
        <authorList>
            <person name="Rubin E."/>
        </authorList>
    </citation>
    <scope>NUCLEOTIDE SEQUENCE [LARGE SCALE GENOMIC DNA]</scope>
    <source>
        <strain evidence="2 3">USBA 36</strain>
    </source>
</reference>
<comment type="caution">
    <text evidence="2">The sequence shown here is derived from an EMBL/GenBank/DDBJ whole genome shotgun (WGS) entry which is preliminary data.</text>
</comment>
<dbReference type="Pfam" id="PF02515">
    <property type="entry name" value="CoA_transf_3"/>
    <property type="match status" value="1"/>
</dbReference>
<keyword evidence="1 2" id="KW-0808">Transferase</keyword>
<dbReference type="PANTHER" id="PTHR48207:SF3">
    <property type="entry name" value="SUCCINATE--HYDROXYMETHYLGLUTARATE COA-TRANSFERASE"/>
    <property type="match status" value="1"/>
</dbReference>
<proteinExistence type="predicted"/>
<dbReference type="PANTHER" id="PTHR48207">
    <property type="entry name" value="SUCCINATE--HYDROXYMETHYLGLUTARATE COA-TRANSFERASE"/>
    <property type="match status" value="1"/>
</dbReference>
<evidence type="ECO:0000313" key="3">
    <source>
        <dbReference type="Proteomes" id="UP000277424"/>
    </source>
</evidence>
<evidence type="ECO:0000256" key="1">
    <source>
        <dbReference type="ARBA" id="ARBA00022679"/>
    </source>
</evidence>
<dbReference type="GO" id="GO:0008410">
    <property type="term" value="F:CoA-transferase activity"/>
    <property type="evidence" value="ECO:0007669"/>
    <property type="project" value="TreeGrafter"/>
</dbReference>
<protein>
    <submittedName>
        <fullName evidence="2">Formyl-CoA transferase</fullName>
    </submittedName>
</protein>